<dbReference type="Proteomes" id="UP000694397">
    <property type="component" value="Chromosome 8"/>
</dbReference>
<dbReference type="GO" id="GO:0015074">
    <property type="term" value="P:DNA integration"/>
    <property type="evidence" value="ECO:0007669"/>
    <property type="project" value="InterPro"/>
</dbReference>
<reference evidence="3 4" key="1">
    <citation type="submission" date="2019-04" db="EMBL/GenBank/DDBJ databases">
        <authorList>
            <consortium name="Wellcome Sanger Institute Data Sharing"/>
        </authorList>
    </citation>
    <scope>NUCLEOTIDE SEQUENCE [LARGE SCALE GENOMIC DNA]</scope>
</reference>
<dbReference type="FunFam" id="3.30.420.10:FF:000032">
    <property type="entry name" value="Retrovirus-related Pol polyprotein from transposon 297-like Protein"/>
    <property type="match status" value="1"/>
</dbReference>
<evidence type="ECO:0000256" key="1">
    <source>
        <dbReference type="ARBA" id="ARBA00039658"/>
    </source>
</evidence>
<dbReference type="InterPro" id="IPR001584">
    <property type="entry name" value="Integrase_cat-core"/>
</dbReference>
<dbReference type="GO" id="GO:0003676">
    <property type="term" value="F:nucleic acid binding"/>
    <property type="evidence" value="ECO:0007669"/>
    <property type="project" value="InterPro"/>
</dbReference>
<dbReference type="InterPro" id="IPR050951">
    <property type="entry name" value="Retrovirus_Pol_polyprotein"/>
</dbReference>
<dbReference type="SUPFAM" id="SSF53098">
    <property type="entry name" value="Ribonuclease H-like"/>
    <property type="match status" value="1"/>
</dbReference>
<organism evidence="3 4">
    <name type="scientific">Scleropages formosus</name>
    <name type="common">Asian bonytongue</name>
    <name type="synonym">Osteoglossum formosum</name>
    <dbReference type="NCBI Taxonomy" id="113540"/>
    <lineage>
        <taxon>Eukaryota</taxon>
        <taxon>Metazoa</taxon>
        <taxon>Chordata</taxon>
        <taxon>Craniata</taxon>
        <taxon>Vertebrata</taxon>
        <taxon>Euteleostomi</taxon>
        <taxon>Actinopterygii</taxon>
        <taxon>Neopterygii</taxon>
        <taxon>Teleostei</taxon>
        <taxon>Osteoglossocephala</taxon>
        <taxon>Osteoglossomorpha</taxon>
        <taxon>Osteoglossiformes</taxon>
        <taxon>Osteoglossidae</taxon>
        <taxon>Scleropages</taxon>
    </lineage>
</organism>
<dbReference type="GeneTree" id="ENSGT00940000163772"/>
<dbReference type="PANTHER" id="PTHR37984:SF15">
    <property type="entry name" value="INTEGRASE CATALYTIC DOMAIN-CONTAINING PROTEIN"/>
    <property type="match status" value="1"/>
</dbReference>
<evidence type="ECO:0000259" key="2">
    <source>
        <dbReference type="PROSITE" id="PS50994"/>
    </source>
</evidence>
<dbReference type="PANTHER" id="PTHR37984">
    <property type="entry name" value="PROTEIN CBG26694"/>
    <property type="match status" value="1"/>
</dbReference>
<feature type="domain" description="Integrase catalytic" evidence="2">
    <location>
        <begin position="129"/>
        <end position="288"/>
    </location>
</feature>
<dbReference type="Gene3D" id="1.10.340.70">
    <property type="match status" value="1"/>
</dbReference>
<dbReference type="FunFam" id="1.10.340.70:FF:000001">
    <property type="entry name" value="Retrovirus-related Pol polyprotein from transposon gypsy-like Protein"/>
    <property type="match status" value="1"/>
</dbReference>
<proteinExistence type="predicted"/>
<dbReference type="PROSITE" id="PS50994">
    <property type="entry name" value="INTEGRASE"/>
    <property type="match status" value="1"/>
</dbReference>
<dbReference type="Gene3D" id="3.30.420.10">
    <property type="entry name" value="Ribonuclease H-like superfamily/Ribonuclease H"/>
    <property type="match status" value="1"/>
</dbReference>
<dbReference type="Pfam" id="PF17921">
    <property type="entry name" value="Integrase_H2C2"/>
    <property type="match status" value="1"/>
</dbReference>
<keyword evidence="4" id="KW-1185">Reference proteome</keyword>
<reference evidence="3" key="2">
    <citation type="submission" date="2025-08" db="UniProtKB">
        <authorList>
            <consortium name="Ensembl"/>
        </authorList>
    </citation>
    <scope>IDENTIFICATION</scope>
</reference>
<dbReference type="Pfam" id="PF00665">
    <property type="entry name" value="rve"/>
    <property type="match status" value="1"/>
</dbReference>
<dbReference type="InterPro" id="IPR036397">
    <property type="entry name" value="RNaseH_sf"/>
</dbReference>
<sequence length="334" mass="38353">MPCPESTTPSLLRLFQRGFCLTDVSWGPSSGNYSKKFKMPRPTRWNPPGRPAGREYVPSQLQTAVMKWAHEAPEVGHPGIRRTLSLLQGKIWWPSVVDDIRDFVQACVTCAQTRTLPEKAAGLLELLPVPTRPWTHVALDFLVDLPTSEGKTVILTVVDRFSKVCRLVPLLKLPTALEVAEITFEQVFQLYRLPEDIVTDWGPQFTSRVWKAFWRRLGVMVSLTSGYHPQANGQVERLQQDVPHYLQAYCFQRPHHWAHYLSWAEYAHNSSIHSSTGLLPFQCVLGYQLALFPRDSPQSSVPAVETWHHESDKVWRTVRNHLLRSSKWYKRHAN</sequence>
<dbReference type="Ensembl" id="ENSSFOT00015067290.1">
    <property type="protein sequence ID" value="ENSSFOP00015055154.1"/>
    <property type="gene ID" value="ENSSFOG00015025616.1"/>
</dbReference>
<dbReference type="AlphaFoldDB" id="A0A8C9TML8"/>
<protein>
    <recommendedName>
        <fullName evidence="1">Gypsy retrotransposon integrase-like protein 1</fullName>
    </recommendedName>
</protein>
<reference evidence="3" key="3">
    <citation type="submission" date="2025-09" db="UniProtKB">
        <authorList>
            <consortium name="Ensembl"/>
        </authorList>
    </citation>
    <scope>IDENTIFICATION</scope>
</reference>
<name>A0A8C9TML8_SCLFO</name>
<dbReference type="OrthoDB" id="1430630at2759"/>
<dbReference type="InterPro" id="IPR041588">
    <property type="entry name" value="Integrase_H2C2"/>
</dbReference>
<accession>A0A8C9TML8</accession>
<evidence type="ECO:0000313" key="3">
    <source>
        <dbReference type="Ensembl" id="ENSSFOP00015055154.1"/>
    </source>
</evidence>
<evidence type="ECO:0000313" key="4">
    <source>
        <dbReference type="Proteomes" id="UP000694397"/>
    </source>
</evidence>
<dbReference type="InterPro" id="IPR012337">
    <property type="entry name" value="RNaseH-like_sf"/>
</dbReference>